<sequence length="43" mass="4665">MNSILEFQTIEGEIDAHDAARVSSFSVNPPCPGWPSSITWGNC</sequence>
<dbReference type="STRING" id="1203190.GCA_000312345_00788"/>
<proteinExistence type="predicted"/>
<evidence type="ECO:0000313" key="1">
    <source>
        <dbReference type="EMBL" id="SDS67271.1"/>
    </source>
</evidence>
<accession>A0A1H1U4F6</accession>
<dbReference type="Proteomes" id="UP000182237">
    <property type="component" value="Chromosome I"/>
</dbReference>
<keyword evidence="2" id="KW-1185">Reference proteome</keyword>
<dbReference type="RefSeq" id="WP_019193636.1">
    <property type="nucleotide sequence ID" value="NZ_LT629765.1"/>
</dbReference>
<evidence type="ECO:0000313" key="2">
    <source>
        <dbReference type="Proteomes" id="UP000182237"/>
    </source>
</evidence>
<reference evidence="1 2" key="1">
    <citation type="submission" date="2016-10" db="EMBL/GenBank/DDBJ databases">
        <authorList>
            <person name="de Groot N.N."/>
        </authorList>
    </citation>
    <scope>NUCLEOTIDE SEQUENCE [LARGE SCALE GENOMIC DNA]</scope>
    <source>
        <strain evidence="1 2">DSM 45434</strain>
    </source>
</reference>
<dbReference type="EMBL" id="LT629765">
    <property type="protein sequence ID" value="SDS67271.1"/>
    <property type="molecule type" value="Genomic_DNA"/>
</dbReference>
<name>A0A1H1U4F6_9CORY</name>
<organism evidence="1 2">
    <name type="scientific">Corynebacterium timonense</name>
    <dbReference type="NCBI Taxonomy" id="441500"/>
    <lineage>
        <taxon>Bacteria</taxon>
        <taxon>Bacillati</taxon>
        <taxon>Actinomycetota</taxon>
        <taxon>Actinomycetes</taxon>
        <taxon>Mycobacteriales</taxon>
        <taxon>Corynebacteriaceae</taxon>
        <taxon>Corynebacterium</taxon>
    </lineage>
</organism>
<dbReference type="AlphaFoldDB" id="A0A1H1U4F6"/>
<protein>
    <submittedName>
        <fullName evidence="1">Uncharacterized protein</fullName>
    </submittedName>
</protein>
<gene>
    <name evidence="1" type="ORF">SAMN04488539_2142</name>
</gene>